<dbReference type="InterPro" id="IPR013120">
    <property type="entry name" value="FAR_NAD-bd"/>
</dbReference>
<accession>A0A9W9KE72</accession>
<dbReference type="RefSeq" id="XP_056475843.1">
    <property type="nucleotide sequence ID" value="XM_056615486.1"/>
</dbReference>
<dbReference type="InterPro" id="IPR026055">
    <property type="entry name" value="FAR"/>
</dbReference>
<gene>
    <name evidence="3" type="ORF">N7532_002992</name>
</gene>
<comment type="catalytic activity">
    <reaction evidence="1">
        <text>a long-chain fatty acyl-CoA + 2 NADPH + 2 H(+) = a long-chain primary fatty alcohol + 2 NADP(+) + CoA</text>
        <dbReference type="Rhea" id="RHEA:52716"/>
        <dbReference type="ChEBI" id="CHEBI:15378"/>
        <dbReference type="ChEBI" id="CHEBI:57287"/>
        <dbReference type="ChEBI" id="CHEBI:57783"/>
        <dbReference type="ChEBI" id="CHEBI:58349"/>
        <dbReference type="ChEBI" id="CHEBI:77396"/>
        <dbReference type="ChEBI" id="CHEBI:83139"/>
        <dbReference type="EC" id="1.2.1.84"/>
    </reaction>
</comment>
<evidence type="ECO:0000313" key="3">
    <source>
        <dbReference type="EMBL" id="KAJ5102463.1"/>
    </source>
</evidence>
<dbReference type="GO" id="GO:0102965">
    <property type="term" value="F:alcohol-forming long-chain fatty acyl-CoA reductase activity"/>
    <property type="evidence" value="ECO:0007669"/>
    <property type="project" value="UniProtKB-EC"/>
</dbReference>
<dbReference type="Pfam" id="PF07993">
    <property type="entry name" value="NAD_binding_4"/>
    <property type="match status" value="1"/>
</dbReference>
<evidence type="ECO:0000256" key="1">
    <source>
        <dbReference type="RuleBase" id="RU363097"/>
    </source>
</evidence>
<evidence type="ECO:0000259" key="2">
    <source>
        <dbReference type="Pfam" id="PF07993"/>
    </source>
</evidence>
<dbReference type="GO" id="GO:0035336">
    <property type="term" value="P:long-chain fatty-acyl-CoA metabolic process"/>
    <property type="evidence" value="ECO:0007669"/>
    <property type="project" value="TreeGrafter"/>
</dbReference>
<reference evidence="3" key="1">
    <citation type="submission" date="2022-11" db="EMBL/GenBank/DDBJ databases">
        <authorList>
            <person name="Petersen C."/>
        </authorList>
    </citation>
    <scope>NUCLEOTIDE SEQUENCE</scope>
    <source>
        <strain evidence="3">IBT 30761</strain>
    </source>
</reference>
<dbReference type="GO" id="GO:0005777">
    <property type="term" value="C:peroxisome"/>
    <property type="evidence" value="ECO:0007669"/>
    <property type="project" value="TreeGrafter"/>
</dbReference>
<keyword evidence="4" id="KW-1185">Reference proteome</keyword>
<comment type="similarity">
    <text evidence="1">Belongs to the fatty acyl-CoA reductase family.</text>
</comment>
<protein>
    <recommendedName>
        <fullName evidence="1">Fatty acyl-CoA reductase</fullName>
        <ecNumber evidence="1">1.2.1.84</ecNumber>
    </recommendedName>
</protein>
<name>A0A9W9KE72_9EURO</name>
<keyword evidence="1" id="KW-0444">Lipid biosynthesis</keyword>
<dbReference type="GO" id="GO:0080019">
    <property type="term" value="F:alcohol-forming very long-chain fatty acyl-CoA reductase activity"/>
    <property type="evidence" value="ECO:0007669"/>
    <property type="project" value="InterPro"/>
</dbReference>
<comment type="caution">
    <text evidence="3">The sequence shown here is derived from an EMBL/GenBank/DDBJ whole genome shotgun (WGS) entry which is preliminary data.</text>
</comment>
<feature type="domain" description="Thioester reductase (TE)" evidence="2">
    <location>
        <begin position="12"/>
        <end position="291"/>
    </location>
</feature>
<keyword evidence="1" id="KW-0560">Oxidoreductase</keyword>
<dbReference type="PANTHER" id="PTHR11011">
    <property type="entry name" value="MALE STERILITY PROTEIN 2-RELATED"/>
    <property type="match status" value="1"/>
</dbReference>
<dbReference type="PANTHER" id="PTHR11011:SF45">
    <property type="entry name" value="FATTY ACYL-COA REDUCTASE CG8306-RELATED"/>
    <property type="match status" value="1"/>
</dbReference>
<dbReference type="InterPro" id="IPR036291">
    <property type="entry name" value="NAD(P)-bd_dom_sf"/>
</dbReference>
<evidence type="ECO:0000313" key="4">
    <source>
        <dbReference type="Proteomes" id="UP001149074"/>
    </source>
</evidence>
<dbReference type="Gene3D" id="3.40.50.720">
    <property type="entry name" value="NAD(P)-binding Rossmann-like Domain"/>
    <property type="match status" value="1"/>
</dbReference>
<reference evidence="3" key="2">
    <citation type="journal article" date="2023" name="IMA Fungus">
        <title>Comparative genomic study of the Penicillium genus elucidates a diverse pangenome and 15 lateral gene transfer events.</title>
        <authorList>
            <person name="Petersen C."/>
            <person name="Sorensen T."/>
            <person name="Nielsen M.R."/>
            <person name="Sondergaard T.E."/>
            <person name="Sorensen J.L."/>
            <person name="Fitzpatrick D.A."/>
            <person name="Frisvad J.C."/>
            <person name="Nielsen K.L."/>
        </authorList>
    </citation>
    <scope>NUCLEOTIDE SEQUENCE</scope>
    <source>
        <strain evidence="3">IBT 30761</strain>
    </source>
</reference>
<dbReference type="Proteomes" id="UP001149074">
    <property type="component" value="Unassembled WGS sequence"/>
</dbReference>
<dbReference type="GeneID" id="81354465"/>
<dbReference type="EC" id="1.2.1.84" evidence="1"/>
<comment type="function">
    <text evidence="1">Catalyzes the reduction of fatty acyl-CoA to fatty alcohols.</text>
</comment>
<keyword evidence="1" id="KW-0521">NADP</keyword>
<dbReference type="AlphaFoldDB" id="A0A9W9KE72"/>
<sequence>MWERYRGKHILITGDSGFLGTTLVYRLLDKTSVAHLYLVCRKGISNLREVWVQWLPELIVRKMLNPERVTVLTGDILKLNLGLSGSELDILRDKINIVVHGASSINLVHPLYRLSQSITGASERLTNLALQFAKLERFVYVSSAYANTHLYHATPSGDVLVEESIHPLSDEASNTQLEWNEVQKKGSRAEFRSHNFPWAYGYAKHLTERLLFDKFAQENFSDTLFILRPSIIDPAQSYLYPGFSFPLSTPMHIFTAAACLTSLFSAGVATRHENPEKEATNDVVPVDVVVDRLLAHLAAQTLEPVHAVSGARARRELGVVWRKKLHPIARLYKIMGTSILFSENKTVTLMEHCCDEELWDLELFTKPVSLLQGHSLLKHHVWYCMDWMRKKRFFARFAMKLLYRKYKVKEPRKEILKRCSCSCPEVKVQ</sequence>
<dbReference type="OrthoDB" id="429813at2759"/>
<dbReference type="SUPFAM" id="SSF51735">
    <property type="entry name" value="NAD(P)-binding Rossmann-fold domains"/>
    <property type="match status" value="1"/>
</dbReference>
<organism evidence="3 4">
    <name type="scientific">Penicillium argentinense</name>
    <dbReference type="NCBI Taxonomy" id="1131581"/>
    <lineage>
        <taxon>Eukaryota</taxon>
        <taxon>Fungi</taxon>
        <taxon>Dikarya</taxon>
        <taxon>Ascomycota</taxon>
        <taxon>Pezizomycotina</taxon>
        <taxon>Eurotiomycetes</taxon>
        <taxon>Eurotiomycetidae</taxon>
        <taxon>Eurotiales</taxon>
        <taxon>Aspergillaceae</taxon>
        <taxon>Penicillium</taxon>
    </lineage>
</organism>
<dbReference type="EMBL" id="JAPQKI010000004">
    <property type="protein sequence ID" value="KAJ5102463.1"/>
    <property type="molecule type" value="Genomic_DNA"/>
</dbReference>
<proteinExistence type="inferred from homology"/>
<keyword evidence="1" id="KW-0443">Lipid metabolism</keyword>